<protein>
    <submittedName>
        <fullName evidence="1">Uncharacterized protein</fullName>
    </submittedName>
</protein>
<evidence type="ECO:0000313" key="1">
    <source>
        <dbReference type="EMBL" id="MBB3099061.1"/>
    </source>
</evidence>
<name>A0A7W5AMK7_9ACTN</name>
<evidence type="ECO:0000313" key="2">
    <source>
        <dbReference type="Proteomes" id="UP000590749"/>
    </source>
</evidence>
<keyword evidence="2" id="KW-1185">Reference proteome</keyword>
<reference evidence="1 2" key="1">
    <citation type="submission" date="2020-08" db="EMBL/GenBank/DDBJ databases">
        <title>Genomic Encyclopedia of Type Strains, Phase III (KMG-III): the genomes of soil and plant-associated and newly described type strains.</title>
        <authorList>
            <person name="Whitman W."/>
        </authorList>
    </citation>
    <scope>NUCLEOTIDE SEQUENCE [LARGE SCALE GENOMIC DNA]</scope>
    <source>
        <strain evidence="1 2">CECT 3287</strain>
    </source>
</reference>
<comment type="caution">
    <text evidence="1">The sequence shown here is derived from an EMBL/GenBank/DDBJ whole genome shotgun (WGS) entry which is preliminary data.</text>
</comment>
<sequence>MSIDYTGGVAGRDPIGKTMVESFLAQHPNESDEQIHARMCRAWNSVPGSGEMPIPVDEIAHWRAGWTAR</sequence>
<dbReference type="RefSeq" id="WP_183225140.1">
    <property type="nucleotide sequence ID" value="NZ_BMPW01000020.1"/>
</dbReference>
<organism evidence="1 2">
    <name type="scientific">Actinoplanes campanulatus</name>
    <dbReference type="NCBI Taxonomy" id="113559"/>
    <lineage>
        <taxon>Bacteria</taxon>
        <taxon>Bacillati</taxon>
        <taxon>Actinomycetota</taxon>
        <taxon>Actinomycetes</taxon>
        <taxon>Micromonosporales</taxon>
        <taxon>Micromonosporaceae</taxon>
        <taxon>Actinoplanes</taxon>
    </lineage>
</organism>
<dbReference type="Proteomes" id="UP000590749">
    <property type="component" value="Unassembled WGS sequence"/>
</dbReference>
<accession>A0A7W5AMK7</accession>
<proteinExistence type="predicted"/>
<dbReference type="AlphaFoldDB" id="A0A7W5AMK7"/>
<gene>
    <name evidence="1" type="ORF">FHR83_006767</name>
</gene>
<dbReference type="EMBL" id="JACHXF010000017">
    <property type="protein sequence ID" value="MBB3099061.1"/>
    <property type="molecule type" value="Genomic_DNA"/>
</dbReference>